<keyword evidence="1" id="KW-0175">Coiled coil</keyword>
<reference evidence="2" key="1">
    <citation type="journal article" date="2024" name="BMC Genomics">
        <title>Functional annotation of a divergent genome using sequence and structure-based similarity.</title>
        <authorList>
            <person name="Svedberg D."/>
            <person name="Winiger R.R."/>
            <person name="Berg A."/>
            <person name="Sharma H."/>
            <person name="Tellgren-Roth C."/>
            <person name="Debrunner-Vossbrinck B.A."/>
            <person name="Vossbrinck C.R."/>
            <person name="Barandun J."/>
        </authorList>
    </citation>
    <scope>NUCLEOTIDE SEQUENCE</scope>
    <source>
        <strain evidence="2">Illinois isolate</strain>
    </source>
</reference>
<dbReference type="GeneID" id="90540451"/>
<accession>A0AAX4J9G2</accession>
<dbReference type="RefSeq" id="XP_065328784.1">
    <property type="nucleotide sequence ID" value="XM_065472712.1"/>
</dbReference>
<proteinExistence type="predicted"/>
<evidence type="ECO:0000313" key="2">
    <source>
        <dbReference type="EMBL" id="WUR02639.1"/>
    </source>
</evidence>
<dbReference type="EMBL" id="CP142727">
    <property type="protein sequence ID" value="WUR02639.1"/>
    <property type="molecule type" value="Genomic_DNA"/>
</dbReference>
<dbReference type="KEGG" id="vnx:VNE69_02161"/>
<evidence type="ECO:0000256" key="1">
    <source>
        <dbReference type="SAM" id="Coils"/>
    </source>
</evidence>
<feature type="coiled-coil region" evidence="1">
    <location>
        <begin position="30"/>
        <end position="112"/>
    </location>
</feature>
<gene>
    <name evidence="2" type="ORF">VNE69_02161</name>
</gene>
<keyword evidence="3" id="KW-1185">Reference proteome</keyword>
<dbReference type="AlphaFoldDB" id="A0AAX4J9G2"/>
<organism evidence="2 3">
    <name type="scientific">Vairimorpha necatrix</name>
    <dbReference type="NCBI Taxonomy" id="6039"/>
    <lineage>
        <taxon>Eukaryota</taxon>
        <taxon>Fungi</taxon>
        <taxon>Fungi incertae sedis</taxon>
        <taxon>Microsporidia</taxon>
        <taxon>Nosematidae</taxon>
        <taxon>Vairimorpha</taxon>
    </lineage>
</organism>
<evidence type="ECO:0000313" key="3">
    <source>
        <dbReference type="Proteomes" id="UP001334084"/>
    </source>
</evidence>
<sequence length="148" mass="17324">MDVTSLQVEINHLVFLYFTSLGVLQRDSMSENIKETMTDLQVELKKCIERINNFLKEDNQEETLNKKALNKKALNKKALNNETLNNETLNKKALKEEALKDETLNNETLKEETLKEETLKEETLNEDIIEYSEKYIDEGYAFIDQMLN</sequence>
<name>A0AAX4J9G2_9MICR</name>
<dbReference type="Proteomes" id="UP001334084">
    <property type="component" value="Chromosome 2"/>
</dbReference>
<protein>
    <submittedName>
        <fullName evidence="2">Uncharacterized protein</fullName>
    </submittedName>
</protein>